<feature type="region of interest" description="Disordered" evidence="1">
    <location>
        <begin position="74"/>
        <end position="122"/>
    </location>
</feature>
<dbReference type="AlphaFoldDB" id="A0A1Y2D2M6"/>
<keyword evidence="4" id="KW-1185">Reference proteome</keyword>
<dbReference type="GO" id="GO:0071014">
    <property type="term" value="C:post-mRNA release spliceosomal complex"/>
    <property type="evidence" value="ECO:0007669"/>
    <property type="project" value="EnsemblFungi"/>
</dbReference>
<feature type="region of interest" description="Disordered" evidence="1">
    <location>
        <begin position="375"/>
        <end position="403"/>
    </location>
</feature>
<feature type="region of interest" description="Disordered" evidence="1">
    <location>
        <begin position="536"/>
        <end position="582"/>
    </location>
</feature>
<evidence type="ECO:0000259" key="2">
    <source>
        <dbReference type="SMART" id="SM00581"/>
    </source>
</evidence>
<comment type="caution">
    <text evidence="3">The sequence shown here is derived from an EMBL/GenBank/DDBJ whole genome shotgun (WGS) entry which is preliminary data.</text>
</comment>
<feature type="compositionally biased region" description="Acidic residues" evidence="1">
    <location>
        <begin position="104"/>
        <end position="115"/>
    </location>
</feature>
<dbReference type="STRING" id="329046.A0A1Y2D2M6"/>
<evidence type="ECO:0000256" key="1">
    <source>
        <dbReference type="SAM" id="MobiDB-lite"/>
    </source>
</evidence>
<name>A0A1Y2D2M6_9FUNG</name>
<dbReference type="OrthoDB" id="10260794at2759"/>
<feature type="compositionally biased region" description="Acidic residues" evidence="1">
    <location>
        <begin position="376"/>
        <end position="400"/>
    </location>
</feature>
<dbReference type="PANTHER" id="PTHR12785:SF6">
    <property type="entry name" value="SPLICING FACTOR 3B SUBUNIT 2"/>
    <property type="match status" value="1"/>
</dbReference>
<protein>
    <submittedName>
        <fullName evidence="3">DUF382-domain-containing protein</fullName>
    </submittedName>
</protein>
<proteinExistence type="predicted"/>
<dbReference type="InterPro" id="IPR006568">
    <property type="entry name" value="PSP_pro-rich"/>
</dbReference>
<feature type="domain" description="PSP proline-rich" evidence="2">
    <location>
        <begin position="273"/>
        <end position="327"/>
    </location>
</feature>
<sequence>MATTDAPKKQHRRRKAAKAENKHAALAAVVKESEPTTTSDFAVEYVAAPPPQFNDTFSPFAQIFANFETRAADAWKTDADDEEAAAQADAAKSLNSNDDKSELGDDDDDDETGDANDEKAASKRKKKLEARLSIAQLKQLVAKPDVVEWVDVTAADPKLLVYLKSYRNTVPVPIHWQQKRKYLQGKRGIEKPPFELPDFIKQTGIMDMRQAVQEKQDAAKLKSKQRERVQPKMGKLDIDYQKLHDAFFRWQTKPKLSAHGEMYYEGKEYETKMKLKKPGVLSEELKEALGCLDPLIAPPWLVNMQRYGPPPSYPGLKVPGLNCPIPHGAQWGYHPGGWGKPPVDEYGRPLYGDVFGVLTQEAVYINQIERTLWGELEPEEEVEEEEQEEEEQEEEAEEELPVQNQAYPESGLVTPSGLASVPSGLETPDYIELRKEARRDEGPKELYKILPQKDTAVRGFMGSAHTYDLSSATSSNFAPPPPTSSASVDPSRKRKHPPASLGIHGDKPVAIALNPEDLEEGLEGDAVRRVYEDKMRAARQDAKGEDFSDLVAEHAQKLQKKRKVDEKGGSGAGKKKEEKFKF</sequence>
<dbReference type="InterPro" id="IPR007180">
    <property type="entry name" value="DUF382"/>
</dbReference>
<feature type="region of interest" description="Disordered" evidence="1">
    <location>
        <begin position="1"/>
        <end position="37"/>
    </location>
</feature>
<dbReference type="GO" id="GO:0005686">
    <property type="term" value="C:U2 snRNP"/>
    <property type="evidence" value="ECO:0007669"/>
    <property type="project" value="EnsemblFungi"/>
</dbReference>
<dbReference type="Pfam" id="PF04037">
    <property type="entry name" value="DUF382"/>
    <property type="match status" value="1"/>
</dbReference>
<feature type="compositionally biased region" description="Basic and acidic residues" evidence="1">
    <location>
        <begin position="536"/>
        <end position="556"/>
    </location>
</feature>
<evidence type="ECO:0000313" key="3">
    <source>
        <dbReference type="EMBL" id="ORY53510.1"/>
    </source>
</evidence>
<dbReference type="SMART" id="SM00581">
    <property type="entry name" value="PSP"/>
    <property type="match status" value="1"/>
</dbReference>
<accession>A0A1Y2D2M6</accession>
<dbReference type="InterPro" id="IPR052584">
    <property type="entry name" value="U2_snRNP_Complex_Component"/>
</dbReference>
<evidence type="ECO:0000313" key="4">
    <source>
        <dbReference type="Proteomes" id="UP000193642"/>
    </source>
</evidence>
<feature type="region of interest" description="Disordered" evidence="1">
    <location>
        <begin position="467"/>
        <end position="508"/>
    </location>
</feature>
<reference evidence="3 4" key="1">
    <citation type="submission" date="2016-07" db="EMBL/GenBank/DDBJ databases">
        <title>Pervasive Adenine N6-methylation of Active Genes in Fungi.</title>
        <authorList>
            <consortium name="DOE Joint Genome Institute"/>
            <person name="Mondo S.J."/>
            <person name="Dannebaum R.O."/>
            <person name="Kuo R.C."/>
            <person name="Labutti K."/>
            <person name="Haridas S."/>
            <person name="Kuo A."/>
            <person name="Salamov A."/>
            <person name="Ahrendt S.R."/>
            <person name="Lipzen A."/>
            <person name="Sullivan W."/>
            <person name="Andreopoulos W.B."/>
            <person name="Clum A."/>
            <person name="Lindquist E."/>
            <person name="Daum C."/>
            <person name="Ramamoorthy G.K."/>
            <person name="Gryganskyi A."/>
            <person name="Culley D."/>
            <person name="Magnuson J.K."/>
            <person name="James T.Y."/>
            <person name="O'Malley M.A."/>
            <person name="Stajich J.E."/>
            <person name="Spatafora J.W."/>
            <person name="Visel A."/>
            <person name="Grigoriev I.V."/>
        </authorList>
    </citation>
    <scope>NUCLEOTIDE SEQUENCE [LARGE SCALE GENOMIC DNA]</scope>
    <source>
        <strain evidence="3 4">JEL800</strain>
    </source>
</reference>
<dbReference type="EMBL" id="MCGO01000001">
    <property type="protein sequence ID" value="ORY53510.1"/>
    <property type="molecule type" value="Genomic_DNA"/>
</dbReference>
<organism evidence="3 4">
    <name type="scientific">Rhizoclosmatium globosum</name>
    <dbReference type="NCBI Taxonomy" id="329046"/>
    <lineage>
        <taxon>Eukaryota</taxon>
        <taxon>Fungi</taxon>
        <taxon>Fungi incertae sedis</taxon>
        <taxon>Chytridiomycota</taxon>
        <taxon>Chytridiomycota incertae sedis</taxon>
        <taxon>Chytridiomycetes</taxon>
        <taxon>Chytridiales</taxon>
        <taxon>Chytriomycetaceae</taxon>
        <taxon>Rhizoclosmatium</taxon>
    </lineage>
</organism>
<feature type="compositionally biased region" description="Basic and acidic residues" evidence="1">
    <location>
        <begin position="563"/>
        <end position="582"/>
    </location>
</feature>
<dbReference type="Pfam" id="PF04046">
    <property type="entry name" value="PSP"/>
    <property type="match status" value="1"/>
</dbReference>
<gene>
    <name evidence="3" type="ORF">BCR33DRAFT_752472</name>
</gene>
<dbReference type="Proteomes" id="UP000193642">
    <property type="component" value="Unassembled WGS sequence"/>
</dbReference>
<feature type="compositionally biased region" description="Polar residues" evidence="1">
    <location>
        <begin position="468"/>
        <end position="477"/>
    </location>
</feature>
<dbReference type="PANTHER" id="PTHR12785">
    <property type="entry name" value="SPLICING FACTOR 3B"/>
    <property type="match status" value="1"/>
</dbReference>